<dbReference type="Gene3D" id="1.10.260.40">
    <property type="entry name" value="lambda repressor-like DNA-binding domains"/>
    <property type="match status" value="1"/>
</dbReference>
<dbReference type="Pfam" id="PF00717">
    <property type="entry name" value="Peptidase_S24"/>
    <property type="match status" value="1"/>
</dbReference>
<dbReference type="Proteomes" id="UP001064896">
    <property type="component" value="Chromosome"/>
</dbReference>
<dbReference type="EMBL" id="AP023081">
    <property type="protein sequence ID" value="BCD83682.1"/>
    <property type="molecule type" value="Genomic_DNA"/>
</dbReference>
<dbReference type="CDD" id="cd06529">
    <property type="entry name" value="S24_LexA-like"/>
    <property type="match status" value="1"/>
</dbReference>
<protein>
    <recommendedName>
        <fullName evidence="4">HTH cro/C1-type domain-containing protein</fullName>
    </recommendedName>
</protein>
<dbReference type="InterPro" id="IPR036286">
    <property type="entry name" value="LexA/Signal_pep-like_sf"/>
</dbReference>
<dbReference type="Gene3D" id="2.10.109.10">
    <property type="entry name" value="Umud Fragment, subunit A"/>
    <property type="match status" value="1"/>
</dbReference>
<evidence type="ECO:0000256" key="1">
    <source>
        <dbReference type="ARBA" id="ARBA00023015"/>
    </source>
</evidence>
<dbReference type="RefSeq" id="WP_265169256.1">
    <property type="nucleotide sequence ID" value="NZ_AP023081.1"/>
</dbReference>
<dbReference type="InterPro" id="IPR001387">
    <property type="entry name" value="Cro/C1-type_HTH"/>
</dbReference>
<dbReference type="InterPro" id="IPR015927">
    <property type="entry name" value="Peptidase_S24_S26A/B/C"/>
</dbReference>
<dbReference type="InterPro" id="IPR039418">
    <property type="entry name" value="LexA-like"/>
</dbReference>
<evidence type="ECO:0000313" key="6">
    <source>
        <dbReference type="Proteomes" id="UP001064896"/>
    </source>
</evidence>
<keyword evidence="3" id="KW-0804">Transcription</keyword>
<dbReference type="SUPFAM" id="SSF47413">
    <property type="entry name" value="lambda repressor-like DNA-binding domains"/>
    <property type="match status" value="1"/>
</dbReference>
<sequence length="268" mass="29873">MKITDRLDVLVQARKPDIDIRRIKRDIADACGLSYEAVRRWYSGNTENLRNDNLIAIARKYDTTIDWLLTGTGAPPRRDSASVNIQTWITTAQARFSKLETPITVDAIQAVLEELRGATSQQNDAVGCKEISVPYYNFDQLPSSAPRPVDYSETISSLTLNEAFLQERAAAYSNAEQLAIVILWDNSMADTLNDRDAVIVDCGVSAFNGDGLYLINWAGHLFIRRLQLAGQDQLELIADNPTHNPRTVPMADVEVRGRVLVGLGIRRL</sequence>
<dbReference type="PANTHER" id="PTHR40661">
    <property type="match status" value="1"/>
</dbReference>
<dbReference type="PANTHER" id="PTHR40661:SF3">
    <property type="entry name" value="FELS-1 PROPHAGE TRANSCRIPTIONAL REGULATOR"/>
    <property type="match status" value="1"/>
</dbReference>
<feature type="domain" description="HTH cro/C1-type" evidence="4">
    <location>
        <begin position="25"/>
        <end position="68"/>
    </location>
</feature>
<evidence type="ECO:0000256" key="3">
    <source>
        <dbReference type="ARBA" id="ARBA00023163"/>
    </source>
</evidence>
<evidence type="ECO:0000313" key="5">
    <source>
        <dbReference type="EMBL" id="BCD83682.1"/>
    </source>
</evidence>
<dbReference type="InterPro" id="IPR010982">
    <property type="entry name" value="Lambda_DNA-bd_dom_sf"/>
</dbReference>
<proteinExistence type="predicted"/>
<evidence type="ECO:0000259" key="4">
    <source>
        <dbReference type="PROSITE" id="PS50943"/>
    </source>
</evidence>
<accession>A0ABN6BHE9</accession>
<dbReference type="SUPFAM" id="SSF51306">
    <property type="entry name" value="LexA/Signal peptidase"/>
    <property type="match status" value="1"/>
</dbReference>
<evidence type="ECO:0000256" key="2">
    <source>
        <dbReference type="ARBA" id="ARBA00023125"/>
    </source>
</evidence>
<name>A0ABN6BHE9_9PSED</name>
<dbReference type="CDD" id="cd00093">
    <property type="entry name" value="HTH_XRE"/>
    <property type="match status" value="1"/>
</dbReference>
<organism evidence="5 6">
    <name type="scientific">Pseudomonas solani</name>
    <dbReference type="NCBI Taxonomy" id="2731552"/>
    <lineage>
        <taxon>Bacteria</taxon>
        <taxon>Pseudomonadati</taxon>
        <taxon>Pseudomonadota</taxon>
        <taxon>Gammaproteobacteria</taxon>
        <taxon>Pseudomonadales</taxon>
        <taxon>Pseudomonadaceae</taxon>
        <taxon>Pseudomonas</taxon>
    </lineage>
</organism>
<keyword evidence="6" id="KW-1185">Reference proteome</keyword>
<dbReference type="PROSITE" id="PS50943">
    <property type="entry name" value="HTH_CROC1"/>
    <property type="match status" value="1"/>
</dbReference>
<keyword evidence="2" id="KW-0238">DNA-binding</keyword>
<reference evidence="5" key="1">
    <citation type="submission" date="2020-05" db="EMBL/GenBank/DDBJ databases">
        <title>Complete genome sequence of Pseudomonas sp. Sm006.</title>
        <authorList>
            <person name="Takeuchi K."/>
            <person name="Someya N."/>
        </authorList>
    </citation>
    <scope>NUCLEOTIDE SEQUENCE</scope>
    <source>
        <strain evidence="5">Sm006</strain>
    </source>
</reference>
<gene>
    <name evidence="5" type="ORF">PSm6_00890</name>
</gene>
<keyword evidence="1" id="KW-0805">Transcription regulation</keyword>